<comment type="caution">
    <text evidence="12">The sequence shown here is derived from an EMBL/GenBank/DDBJ whole genome shotgun (WGS) entry which is preliminary data.</text>
</comment>
<feature type="domain" description="Nicotinate phosphoribosyltransferase C-terminal" evidence="11">
    <location>
        <begin position="371"/>
        <end position="480"/>
    </location>
</feature>
<keyword evidence="7 9" id="KW-0808">Transferase</keyword>
<keyword evidence="6 9" id="KW-0662">Pyridine nucleotide biosynthesis</keyword>
<dbReference type="NCBIfam" id="NF009131">
    <property type="entry name" value="PRK12484.1"/>
    <property type="match status" value="1"/>
</dbReference>
<dbReference type="Gene3D" id="3.20.140.10">
    <property type="entry name" value="nicotinate phosphoribosyltransferase"/>
    <property type="match status" value="1"/>
</dbReference>
<dbReference type="InterPro" id="IPR040727">
    <property type="entry name" value="NAPRTase_N"/>
</dbReference>
<dbReference type="InterPro" id="IPR006405">
    <property type="entry name" value="Nic_PRibTrfase_pncB"/>
</dbReference>
<dbReference type="SUPFAM" id="SSF54675">
    <property type="entry name" value="Nicotinate/Quinolinate PRTase N-terminal domain-like"/>
    <property type="match status" value="1"/>
</dbReference>
<evidence type="ECO:0000259" key="11">
    <source>
        <dbReference type="Pfam" id="PF17956"/>
    </source>
</evidence>
<comment type="catalytic activity">
    <reaction evidence="8 9">
        <text>5-phospho-alpha-D-ribose 1-diphosphate + nicotinate + ATP + H2O = nicotinate beta-D-ribonucleotide + ADP + phosphate + diphosphate</text>
        <dbReference type="Rhea" id="RHEA:36163"/>
        <dbReference type="ChEBI" id="CHEBI:15377"/>
        <dbReference type="ChEBI" id="CHEBI:30616"/>
        <dbReference type="ChEBI" id="CHEBI:32544"/>
        <dbReference type="ChEBI" id="CHEBI:33019"/>
        <dbReference type="ChEBI" id="CHEBI:43474"/>
        <dbReference type="ChEBI" id="CHEBI:57502"/>
        <dbReference type="ChEBI" id="CHEBI:58017"/>
        <dbReference type="ChEBI" id="CHEBI:456216"/>
        <dbReference type="EC" id="6.3.4.21"/>
    </reaction>
</comment>
<dbReference type="Pfam" id="PF17956">
    <property type="entry name" value="NAPRTase_C"/>
    <property type="match status" value="1"/>
</dbReference>
<gene>
    <name evidence="12" type="ORF">P8V03_17480</name>
</gene>
<evidence type="ECO:0000256" key="2">
    <source>
        <dbReference type="ARBA" id="ARBA00010897"/>
    </source>
</evidence>
<reference evidence="12 13" key="1">
    <citation type="submission" date="2023-04" db="EMBL/GenBank/DDBJ databases">
        <title>Clostridium tannerae sp. nov., isolated from the fecal material of an alpaca.</title>
        <authorList>
            <person name="Miller S."/>
            <person name="Hendry M."/>
            <person name="King J."/>
            <person name="Sankaranarayanan K."/>
            <person name="Lawson P.A."/>
        </authorList>
    </citation>
    <scope>NUCLEOTIDE SEQUENCE [LARGE SCALE GENOMIC DNA]</scope>
    <source>
        <strain evidence="12 13">A1-XYC3</strain>
    </source>
</reference>
<dbReference type="Pfam" id="PF17767">
    <property type="entry name" value="NAPRTase_N"/>
    <property type="match status" value="1"/>
</dbReference>
<dbReference type="InterPro" id="IPR036068">
    <property type="entry name" value="Nicotinate_pribotase-like_C"/>
</dbReference>
<evidence type="ECO:0000256" key="1">
    <source>
        <dbReference type="ARBA" id="ARBA00004952"/>
    </source>
</evidence>
<dbReference type="GO" id="GO:0016757">
    <property type="term" value="F:glycosyltransferase activity"/>
    <property type="evidence" value="ECO:0007669"/>
    <property type="project" value="UniProtKB-KW"/>
</dbReference>
<evidence type="ECO:0000259" key="10">
    <source>
        <dbReference type="Pfam" id="PF17767"/>
    </source>
</evidence>
<evidence type="ECO:0000313" key="13">
    <source>
        <dbReference type="Proteomes" id="UP001281656"/>
    </source>
</evidence>
<comment type="similarity">
    <text evidence="2 9">Belongs to the NAPRTase family.</text>
</comment>
<evidence type="ECO:0000313" key="12">
    <source>
        <dbReference type="EMBL" id="MDW8802940.1"/>
    </source>
</evidence>
<dbReference type="PANTHER" id="PTHR11098">
    <property type="entry name" value="NICOTINATE PHOSPHORIBOSYLTRANSFERASE"/>
    <property type="match status" value="1"/>
</dbReference>
<comment type="PTM">
    <text evidence="9">Transiently phosphorylated on a His residue during the reaction cycle. Phosphorylation strongly increases the affinity for substrates and increases the rate of nicotinate D-ribonucleotide production. Dephosphorylation regenerates the low-affinity form of the enzyme, leading to product release.</text>
</comment>
<evidence type="ECO:0000256" key="8">
    <source>
        <dbReference type="ARBA" id="ARBA00048668"/>
    </source>
</evidence>
<evidence type="ECO:0000256" key="7">
    <source>
        <dbReference type="ARBA" id="ARBA00022679"/>
    </source>
</evidence>
<comment type="pathway">
    <text evidence="1 9">Cofactor biosynthesis; NAD(+) biosynthesis; nicotinate D-ribonucleotide from nicotinate: step 1/1.</text>
</comment>
<evidence type="ECO:0000256" key="9">
    <source>
        <dbReference type="RuleBase" id="RU365100"/>
    </source>
</evidence>
<keyword evidence="4" id="KW-0597">Phosphoprotein</keyword>
<dbReference type="EMBL" id="JARUJP010000033">
    <property type="protein sequence ID" value="MDW8802940.1"/>
    <property type="molecule type" value="Genomic_DNA"/>
</dbReference>
<dbReference type="PANTHER" id="PTHR11098:SF1">
    <property type="entry name" value="NICOTINATE PHOSPHORIBOSYLTRANSFERASE"/>
    <property type="match status" value="1"/>
</dbReference>
<dbReference type="PIRSF" id="PIRSF000484">
    <property type="entry name" value="NAPRT"/>
    <property type="match status" value="1"/>
</dbReference>
<dbReference type="InterPro" id="IPR013785">
    <property type="entry name" value="Aldolase_TIM"/>
</dbReference>
<dbReference type="SUPFAM" id="SSF51690">
    <property type="entry name" value="Nicotinate/Quinolinate PRTase C-terminal domain-like"/>
    <property type="match status" value="1"/>
</dbReference>
<name>A0ABU4JXS5_9CLOT</name>
<dbReference type="NCBIfam" id="TIGR01513">
    <property type="entry name" value="NAPRTase_put"/>
    <property type="match status" value="1"/>
</dbReference>
<comment type="function">
    <text evidence="9">Catalyzes the first step in the biosynthesis of NAD from nicotinic acid, the ATP-dependent synthesis of beta-nicotinate D-ribonucleotide from nicotinate and 5-phospho-D-ribose 1-phosphate.</text>
</comment>
<evidence type="ECO:0000256" key="5">
    <source>
        <dbReference type="ARBA" id="ARBA00022598"/>
    </source>
</evidence>
<dbReference type="CDD" id="cd01570">
    <property type="entry name" value="NAPRTase_A"/>
    <property type="match status" value="1"/>
</dbReference>
<evidence type="ECO:0000256" key="6">
    <source>
        <dbReference type="ARBA" id="ARBA00022642"/>
    </source>
</evidence>
<proteinExistence type="inferred from homology"/>
<organism evidence="12 13">
    <name type="scientific">Clostridium tanneri</name>
    <dbReference type="NCBI Taxonomy" id="3037988"/>
    <lineage>
        <taxon>Bacteria</taxon>
        <taxon>Bacillati</taxon>
        <taxon>Bacillota</taxon>
        <taxon>Clostridia</taxon>
        <taxon>Eubacteriales</taxon>
        <taxon>Clostridiaceae</taxon>
        <taxon>Clostridium</taxon>
    </lineage>
</organism>
<dbReference type="EC" id="6.3.4.21" evidence="3 9"/>
<accession>A0ABU4JXS5</accession>
<dbReference type="GO" id="GO:0004516">
    <property type="term" value="F:nicotinate phosphoribosyltransferase activity"/>
    <property type="evidence" value="ECO:0007669"/>
    <property type="project" value="UniProtKB-EC"/>
</dbReference>
<dbReference type="Proteomes" id="UP001281656">
    <property type="component" value="Unassembled WGS sequence"/>
</dbReference>
<dbReference type="InterPro" id="IPR041619">
    <property type="entry name" value="NAPRTase_C"/>
</dbReference>
<protein>
    <recommendedName>
        <fullName evidence="3 9">Nicotinate phosphoribosyltransferase</fullName>
        <ecNumber evidence="3 9">6.3.4.21</ecNumber>
    </recommendedName>
</protein>
<dbReference type="InterPro" id="IPR007229">
    <property type="entry name" value="Nic_PRibTrfase-Fam"/>
</dbReference>
<dbReference type="NCBIfam" id="NF006695">
    <property type="entry name" value="PRK09243.1-2"/>
    <property type="match status" value="1"/>
</dbReference>
<evidence type="ECO:0000256" key="4">
    <source>
        <dbReference type="ARBA" id="ARBA00022553"/>
    </source>
</evidence>
<sequence length="493" mass="56122">MEYTKNFDVRNGRNLTMLVDFYELTMGNGYLESDIGNKIAYFDMFFRRVPDGGGYCIMAGVQQVIEYLSNLKFSKDDVEYLKSKNIFSKEFLDYLENFQFSCDVWAVPEGNPVFPNEPLITVKGPAIQAQFIETMILLTINHQTLIATKANRICRAAEGKSVMEFGSRRAQGYDGAIYGARAAAIGGCSSTACAIAEQMFGIPAIGTMAHSWIQLFPTEYESFKAWADVYPDNCILLIDTYNVLKSGLPNAIKVFNEVLIPKGYRPKGIRIDSGDITYLSKKCREILDAEGFSDVKIIVSNSLDEFIIRDVLSQGAHIDSFGVGERLITAKSEPVFGGVYKLAAVEDNSGNIVAKIKISENEEKITNPGFKKIYRIFDKAENKAIADLITLNDEVIDENEPIEIFDPVFTWKKKKIKEYYVKELMVQIFDKGQLVYESPEVMDIREIVKQETERMWPEVLRFENPHTYYVDLSKKLWDLKQELLHKYSSNYEE</sequence>
<keyword evidence="5 9" id="KW-0436">Ligase</keyword>
<keyword evidence="12" id="KW-0328">Glycosyltransferase</keyword>
<evidence type="ECO:0000256" key="3">
    <source>
        <dbReference type="ARBA" id="ARBA00013236"/>
    </source>
</evidence>
<keyword evidence="13" id="KW-1185">Reference proteome</keyword>
<dbReference type="RefSeq" id="WP_318799156.1">
    <property type="nucleotide sequence ID" value="NZ_JARUJP010000033.1"/>
</dbReference>
<feature type="domain" description="Nicotinate phosphoribosyltransferase N-terminal" evidence="10">
    <location>
        <begin position="17"/>
        <end position="141"/>
    </location>
</feature>
<dbReference type="Gene3D" id="3.20.20.70">
    <property type="entry name" value="Aldolase class I"/>
    <property type="match status" value="1"/>
</dbReference>